<dbReference type="AlphaFoldDB" id="A0A151GIN9"/>
<feature type="compositionally biased region" description="Acidic residues" evidence="1">
    <location>
        <begin position="263"/>
        <end position="274"/>
    </location>
</feature>
<comment type="caution">
    <text evidence="2">The sequence shown here is derived from an EMBL/GenBank/DDBJ whole genome shotgun (WGS) entry which is preliminary data.</text>
</comment>
<organism evidence="2 3">
    <name type="scientific">Drechmeria coniospora</name>
    <name type="common">Nematophagous fungus</name>
    <name type="synonym">Meria coniospora</name>
    <dbReference type="NCBI Taxonomy" id="98403"/>
    <lineage>
        <taxon>Eukaryota</taxon>
        <taxon>Fungi</taxon>
        <taxon>Dikarya</taxon>
        <taxon>Ascomycota</taxon>
        <taxon>Pezizomycotina</taxon>
        <taxon>Sordariomycetes</taxon>
        <taxon>Hypocreomycetidae</taxon>
        <taxon>Hypocreales</taxon>
        <taxon>Ophiocordycipitaceae</taxon>
        <taxon>Drechmeria</taxon>
    </lineage>
</organism>
<sequence length="318" mass="35071">MDNGRWACGGLLNSPTSERVAVPWDLTDHGPLVGHGRRRSDARHTTPVVVVGSHFAACTWTVAFGEQQPSTHHDRVYEQQQNDLVPTESGHLSPIGPSRATTKGWRIAPKDILAGRSRYRETSRHEVGGMVADGRHASFRIYASEPGSPAVVGASETEQDRCVASPSNDGRLRMRLYSGTRWHDETSHVVGTKGNLMTRRETCFRKKTTTAMRRATEQRGSRIMTLHLAPTACNKEVEEQPRRTRTAAARRQGHVRHQRTRDDEDDDDDDDDDASGIRSAANKKCAHATTHQCPYLTDSNSTLCAPCSEAVAKGQPCG</sequence>
<evidence type="ECO:0000256" key="1">
    <source>
        <dbReference type="SAM" id="MobiDB-lite"/>
    </source>
</evidence>
<dbReference type="InParanoid" id="A0A151GIN9"/>
<reference evidence="2 3" key="1">
    <citation type="journal article" date="2016" name="Sci. Rep.">
        <title>Insights into Adaptations to a Near-Obligate Nematode Endoparasitic Lifestyle from the Finished Genome of Drechmeria coniospora.</title>
        <authorList>
            <person name="Zhang L."/>
            <person name="Zhou Z."/>
            <person name="Guo Q."/>
            <person name="Fokkens L."/>
            <person name="Miskei M."/>
            <person name="Pocsi I."/>
            <person name="Zhang W."/>
            <person name="Chen M."/>
            <person name="Wang L."/>
            <person name="Sun Y."/>
            <person name="Donzelli B.G."/>
            <person name="Gibson D.M."/>
            <person name="Nelson D.R."/>
            <person name="Luo J.G."/>
            <person name="Rep M."/>
            <person name="Liu H."/>
            <person name="Yang S."/>
            <person name="Wang J."/>
            <person name="Krasnoff S.B."/>
            <person name="Xu Y."/>
            <person name="Molnar I."/>
            <person name="Lin M."/>
        </authorList>
    </citation>
    <scope>NUCLEOTIDE SEQUENCE [LARGE SCALE GENOMIC DNA]</scope>
    <source>
        <strain evidence="2 3">ARSEF 6962</strain>
    </source>
</reference>
<evidence type="ECO:0000313" key="2">
    <source>
        <dbReference type="EMBL" id="KYK56954.1"/>
    </source>
</evidence>
<dbReference type="EMBL" id="LAYC01000002">
    <property type="protein sequence ID" value="KYK56954.1"/>
    <property type="molecule type" value="Genomic_DNA"/>
</dbReference>
<protein>
    <submittedName>
        <fullName evidence="2">Uncharacterized protein</fullName>
    </submittedName>
</protein>
<gene>
    <name evidence="2" type="ORF">DCS_03960</name>
</gene>
<evidence type="ECO:0000313" key="3">
    <source>
        <dbReference type="Proteomes" id="UP000076580"/>
    </source>
</evidence>
<dbReference type="RefSeq" id="XP_040656306.1">
    <property type="nucleotide sequence ID" value="XM_040801273.1"/>
</dbReference>
<name>A0A151GIN9_DRECN</name>
<keyword evidence="3" id="KW-1185">Reference proteome</keyword>
<proteinExistence type="predicted"/>
<dbReference type="GeneID" id="63716603"/>
<dbReference type="Proteomes" id="UP000076580">
    <property type="component" value="Chromosome 02"/>
</dbReference>
<feature type="region of interest" description="Disordered" evidence="1">
    <location>
        <begin position="233"/>
        <end position="288"/>
    </location>
</feature>
<accession>A0A151GIN9</accession>